<dbReference type="Pfam" id="PF08889">
    <property type="entry name" value="WbqC"/>
    <property type="match status" value="1"/>
</dbReference>
<proteinExistence type="predicted"/>
<reference evidence="1" key="1">
    <citation type="submission" date="2019-08" db="EMBL/GenBank/DDBJ databases">
        <authorList>
            <person name="Kucharzyk K."/>
            <person name="Murdoch R.W."/>
            <person name="Higgins S."/>
            <person name="Loffler F."/>
        </authorList>
    </citation>
    <scope>NUCLEOTIDE SEQUENCE</scope>
</reference>
<accession>A0A644Y6G4</accession>
<protein>
    <recommendedName>
        <fullName evidence="2">WbqC-like protein family protein</fullName>
    </recommendedName>
</protein>
<dbReference type="AlphaFoldDB" id="A0A644Y6G4"/>
<organism evidence="1">
    <name type="scientific">bioreactor metagenome</name>
    <dbReference type="NCBI Taxonomy" id="1076179"/>
    <lineage>
        <taxon>unclassified sequences</taxon>
        <taxon>metagenomes</taxon>
        <taxon>ecological metagenomes</taxon>
    </lineage>
</organism>
<dbReference type="InterPro" id="IPR014985">
    <property type="entry name" value="WbqC"/>
</dbReference>
<name>A0A644Y6G4_9ZZZZ</name>
<evidence type="ECO:0000313" key="1">
    <source>
        <dbReference type="EMBL" id="MPM23899.1"/>
    </source>
</evidence>
<sequence length="205" mass="23805">MCDSVLLTTAYLPPLEYVALIAKHKTAVIEKFENYQKQSYRSRCHILSANGPLSLTIPVVRTEGTQIPIQDVRIDYSKDWQKQHWKAIVSAYKSSPFFDYYMDDFEPFFSQTNKSLLEFNTDLLKLVLDLCSIKADITFTEQFQLEAVNDYRFSIHPKKELPDIKEKGRYYQVFAPKFGFTPGLSVIDLLFNEGPDSLSYLRCKK</sequence>
<evidence type="ECO:0008006" key="2">
    <source>
        <dbReference type="Google" id="ProtNLM"/>
    </source>
</evidence>
<dbReference type="EMBL" id="VSSQ01004138">
    <property type="protein sequence ID" value="MPM23899.1"/>
    <property type="molecule type" value="Genomic_DNA"/>
</dbReference>
<gene>
    <name evidence="1" type="ORF">SDC9_70376</name>
</gene>
<comment type="caution">
    <text evidence="1">The sequence shown here is derived from an EMBL/GenBank/DDBJ whole genome shotgun (WGS) entry which is preliminary data.</text>
</comment>